<accession>A0A9W9FGT1</accession>
<dbReference type="AlphaFoldDB" id="A0A9W9FGT1"/>
<dbReference type="OrthoDB" id="425354at2759"/>
<evidence type="ECO:0000313" key="1">
    <source>
        <dbReference type="EMBL" id="KAJ5099864.1"/>
    </source>
</evidence>
<dbReference type="PANTHER" id="PTHR38115:SF1">
    <property type="entry name" value="LIPOCALIN-LIKE DOMAIN-CONTAINING PROTEIN"/>
    <property type="match status" value="1"/>
</dbReference>
<comment type="caution">
    <text evidence="1">The sequence shown here is derived from an EMBL/GenBank/DDBJ whole genome shotgun (WGS) entry which is preliminary data.</text>
</comment>
<name>A0A9W9FGT1_9EURO</name>
<gene>
    <name evidence="1" type="ORF">N7532_006865</name>
</gene>
<sequence length="183" mass="20389">MATPEHIRVGCLRNEWILQGVSWIIRKTVPAITITTAVSEYSKIDPESNESVPTVELTQRFSGGFASTIERRTLNWRPQDYSDYIFGSAQLQARYIRGHVITPEEDQPEIELEPEMQHKEEIRNFLSGTALDKGNASAFLVGSLPENSGVINTQGVLGVPGLWIYTVERKLETGGLSSQVSKL</sequence>
<proteinExistence type="predicted"/>
<dbReference type="EMBL" id="JAPQKI010000005">
    <property type="protein sequence ID" value="KAJ5099864.1"/>
    <property type="molecule type" value="Genomic_DNA"/>
</dbReference>
<evidence type="ECO:0000313" key="2">
    <source>
        <dbReference type="Proteomes" id="UP001149074"/>
    </source>
</evidence>
<dbReference type="InterPro" id="IPR053037">
    <property type="entry name" value="Pericyclase_pydY-like"/>
</dbReference>
<dbReference type="PANTHER" id="PTHR38115">
    <property type="entry name" value="LIPOCALIN-LIKE DOMAIN-CONTAINING PROTEIN"/>
    <property type="match status" value="1"/>
</dbReference>
<protein>
    <submittedName>
        <fullName evidence="1">Uncharacterized protein</fullName>
    </submittedName>
</protein>
<dbReference type="RefSeq" id="XP_056475518.1">
    <property type="nucleotide sequence ID" value="XM_056619359.1"/>
</dbReference>
<reference evidence="1" key="2">
    <citation type="journal article" date="2023" name="IMA Fungus">
        <title>Comparative genomic study of the Penicillium genus elucidates a diverse pangenome and 15 lateral gene transfer events.</title>
        <authorList>
            <person name="Petersen C."/>
            <person name="Sorensen T."/>
            <person name="Nielsen M.R."/>
            <person name="Sondergaard T.E."/>
            <person name="Sorensen J.L."/>
            <person name="Fitzpatrick D.A."/>
            <person name="Frisvad J.C."/>
            <person name="Nielsen K.L."/>
        </authorList>
    </citation>
    <scope>NUCLEOTIDE SEQUENCE</scope>
    <source>
        <strain evidence="1">IBT 30761</strain>
    </source>
</reference>
<keyword evidence="2" id="KW-1185">Reference proteome</keyword>
<dbReference type="Proteomes" id="UP001149074">
    <property type="component" value="Unassembled WGS sequence"/>
</dbReference>
<dbReference type="GeneID" id="81358338"/>
<reference evidence="1" key="1">
    <citation type="submission" date="2022-11" db="EMBL/GenBank/DDBJ databases">
        <authorList>
            <person name="Petersen C."/>
        </authorList>
    </citation>
    <scope>NUCLEOTIDE SEQUENCE</scope>
    <source>
        <strain evidence="1">IBT 30761</strain>
    </source>
</reference>
<organism evidence="1 2">
    <name type="scientific">Penicillium argentinense</name>
    <dbReference type="NCBI Taxonomy" id="1131581"/>
    <lineage>
        <taxon>Eukaryota</taxon>
        <taxon>Fungi</taxon>
        <taxon>Dikarya</taxon>
        <taxon>Ascomycota</taxon>
        <taxon>Pezizomycotina</taxon>
        <taxon>Eurotiomycetes</taxon>
        <taxon>Eurotiomycetidae</taxon>
        <taxon>Eurotiales</taxon>
        <taxon>Aspergillaceae</taxon>
        <taxon>Penicillium</taxon>
    </lineage>
</organism>